<gene>
    <name evidence="3" type="ORF">GXW78_27295</name>
</gene>
<sequence>MRQMGIVAAVVGVLVAIVGVFTLLGSFGETNALRGAVQFNSGLSAIGGALGLLFVAALLIGLDDMRDELRQINAGLALLLSSAKAEPARPVYQTSAPPPPRPAVASRAELPPPAPRPDDPDPLMPRAEMIAKYGEQLGGSAWDLMRLGRTAGLRIPEADAVAKVKAETAKPPSYD</sequence>
<organism evidence="3 4">
    <name type="scientific">Neoroseomonas terrae</name>
    <dbReference type="NCBI Taxonomy" id="424799"/>
    <lineage>
        <taxon>Bacteria</taxon>
        <taxon>Pseudomonadati</taxon>
        <taxon>Pseudomonadota</taxon>
        <taxon>Alphaproteobacteria</taxon>
        <taxon>Acetobacterales</taxon>
        <taxon>Acetobacteraceae</taxon>
        <taxon>Neoroseomonas</taxon>
    </lineage>
</organism>
<feature type="transmembrane region" description="Helical" evidence="2">
    <location>
        <begin position="7"/>
        <end position="27"/>
    </location>
</feature>
<evidence type="ECO:0000313" key="4">
    <source>
        <dbReference type="Proteomes" id="UP000698752"/>
    </source>
</evidence>
<dbReference type="Proteomes" id="UP000698752">
    <property type="component" value="Unassembled WGS sequence"/>
</dbReference>
<keyword evidence="2" id="KW-1133">Transmembrane helix</keyword>
<evidence type="ECO:0000256" key="1">
    <source>
        <dbReference type="SAM" id="MobiDB-lite"/>
    </source>
</evidence>
<keyword evidence="4" id="KW-1185">Reference proteome</keyword>
<feature type="region of interest" description="Disordered" evidence="1">
    <location>
        <begin position="89"/>
        <end position="125"/>
    </location>
</feature>
<name>A0ABS5EQW5_9PROT</name>
<comment type="caution">
    <text evidence="3">The sequence shown here is derived from an EMBL/GenBank/DDBJ whole genome shotgun (WGS) entry which is preliminary data.</text>
</comment>
<evidence type="ECO:0000313" key="3">
    <source>
        <dbReference type="EMBL" id="MBR0653386.1"/>
    </source>
</evidence>
<accession>A0ABS5EQW5</accession>
<protein>
    <submittedName>
        <fullName evidence="3">Uncharacterized protein</fullName>
    </submittedName>
</protein>
<feature type="transmembrane region" description="Helical" evidence="2">
    <location>
        <begin position="39"/>
        <end position="62"/>
    </location>
</feature>
<reference evidence="4" key="1">
    <citation type="journal article" date="2021" name="Syst. Appl. Microbiol.">
        <title>Roseomonas hellenica sp. nov., isolated from roots of wild-growing Alkanna tinctoria.</title>
        <authorList>
            <person name="Rat A."/>
            <person name="Naranjo H.D."/>
            <person name="Lebbe L."/>
            <person name="Cnockaert M."/>
            <person name="Krigas N."/>
            <person name="Grigoriadou K."/>
            <person name="Maloupa E."/>
            <person name="Willems A."/>
        </authorList>
    </citation>
    <scope>NUCLEOTIDE SEQUENCE [LARGE SCALE GENOMIC DNA]</scope>
    <source>
        <strain evidence="4">LMG 31159</strain>
    </source>
</reference>
<keyword evidence="2" id="KW-0812">Transmembrane</keyword>
<proteinExistence type="predicted"/>
<dbReference type="EMBL" id="JAAEDI010000049">
    <property type="protein sequence ID" value="MBR0653386.1"/>
    <property type="molecule type" value="Genomic_DNA"/>
</dbReference>
<dbReference type="RefSeq" id="WP_211872092.1">
    <property type="nucleotide sequence ID" value="NZ_JAAEDI010000049.1"/>
</dbReference>
<keyword evidence="2" id="KW-0472">Membrane</keyword>
<evidence type="ECO:0000256" key="2">
    <source>
        <dbReference type="SAM" id="Phobius"/>
    </source>
</evidence>